<evidence type="ECO:0000313" key="3">
    <source>
        <dbReference type="EMBL" id="CAF1039166.1"/>
    </source>
</evidence>
<comment type="caution">
    <text evidence="3">The sequence shown here is derived from an EMBL/GenBank/DDBJ whole genome shotgun (WGS) entry which is preliminary data.</text>
</comment>
<keyword evidence="2" id="KW-1133">Transmembrane helix</keyword>
<dbReference type="EMBL" id="CAJNOG010000173">
    <property type="protein sequence ID" value="CAF1039166.1"/>
    <property type="molecule type" value="Genomic_DNA"/>
</dbReference>
<feature type="compositionally biased region" description="Polar residues" evidence="1">
    <location>
        <begin position="153"/>
        <end position="167"/>
    </location>
</feature>
<feature type="region of interest" description="Disordered" evidence="1">
    <location>
        <begin position="116"/>
        <end position="167"/>
    </location>
</feature>
<organism evidence="3 4">
    <name type="scientific">Adineta steineri</name>
    <dbReference type="NCBI Taxonomy" id="433720"/>
    <lineage>
        <taxon>Eukaryota</taxon>
        <taxon>Metazoa</taxon>
        <taxon>Spiralia</taxon>
        <taxon>Gnathifera</taxon>
        <taxon>Rotifera</taxon>
        <taxon>Eurotatoria</taxon>
        <taxon>Bdelloidea</taxon>
        <taxon>Adinetida</taxon>
        <taxon>Adinetidae</taxon>
        <taxon>Adineta</taxon>
    </lineage>
</organism>
<feature type="transmembrane region" description="Helical" evidence="2">
    <location>
        <begin position="27"/>
        <end position="49"/>
    </location>
</feature>
<feature type="compositionally biased region" description="Basic and acidic residues" evidence="1">
    <location>
        <begin position="135"/>
        <end position="151"/>
    </location>
</feature>
<dbReference type="Proteomes" id="UP000663845">
    <property type="component" value="Unassembled WGS sequence"/>
</dbReference>
<evidence type="ECO:0000256" key="2">
    <source>
        <dbReference type="SAM" id="Phobius"/>
    </source>
</evidence>
<gene>
    <name evidence="3" type="ORF">JYZ213_LOCUS18038</name>
</gene>
<feature type="compositionally biased region" description="Basic and acidic residues" evidence="1">
    <location>
        <begin position="1"/>
        <end position="17"/>
    </location>
</feature>
<sequence>MANDDKKHTKSTHDSSKKPSSKPKGRSFCCSIFIYTFVFVSGVIVATILPDLAGHHFKQPYGKEYGVMAEKLFKDLPKHLTTFSETAVVIGRDFTDRLWDLKAEVERRIAEMSNKKDDTIKTKTSTQRSTTGNKAAHDHDHSHKARAHDAKQASASGNSRPTKNNEF</sequence>
<proteinExistence type="predicted"/>
<protein>
    <submittedName>
        <fullName evidence="3">Uncharacterized protein</fullName>
    </submittedName>
</protein>
<dbReference type="AlphaFoldDB" id="A0A814JK44"/>
<evidence type="ECO:0000256" key="1">
    <source>
        <dbReference type="SAM" id="MobiDB-lite"/>
    </source>
</evidence>
<evidence type="ECO:0000313" key="4">
    <source>
        <dbReference type="Proteomes" id="UP000663845"/>
    </source>
</evidence>
<name>A0A814JK44_9BILA</name>
<keyword evidence="2" id="KW-0472">Membrane</keyword>
<accession>A0A814JK44</accession>
<feature type="region of interest" description="Disordered" evidence="1">
    <location>
        <begin position="1"/>
        <end position="25"/>
    </location>
</feature>
<reference evidence="3" key="1">
    <citation type="submission" date="2021-02" db="EMBL/GenBank/DDBJ databases">
        <authorList>
            <person name="Nowell W R."/>
        </authorList>
    </citation>
    <scope>NUCLEOTIDE SEQUENCE</scope>
</reference>
<keyword evidence="2" id="KW-0812">Transmembrane</keyword>